<gene>
    <name evidence="2" type="ordered locus">Dbac_3253</name>
</gene>
<proteinExistence type="predicted"/>
<dbReference type="EMBL" id="CP001629">
    <property type="protein sequence ID" value="ACU91327.1"/>
    <property type="molecule type" value="Genomic_DNA"/>
</dbReference>
<dbReference type="SUPFAM" id="SSF81301">
    <property type="entry name" value="Nucleotidyltransferase"/>
    <property type="match status" value="1"/>
</dbReference>
<keyword evidence="3" id="KW-1185">Reference proteome</keyword>
<dbReference type="HOGENOM" id="CLU_130257_1_3_7"/>
<reference evidence="2 3" key="1">
    <citation type="journal article" date="2009" name="Stand. Genomic Sci.">
        <title>Complete genome sequence of Desulfomicrobium baculatum type strain (X).</title>
        <authorList>
            <person name="Copeland A."/>
            <person name="Spring S."/>
            <person name="Goker M."/>
            <person name="Schneider S."/>
            <person name="Lapidus A."/>
            <person name="Del Rio T.G."/>
            <person name="Tice H."/>
            <person name="Cheng J.F."/>
            <person name="Chen F."/>
            <person name="Nolan M."/>
            <person name="Bruce D."/>
            <person name="Goodwin L."/>
            <person name="Pitluck S."/>
            <person name="Ivanova N."/>
            <person name="Mavrommatis K."/>
            <person name="Ovchinnikova G."/>
            <person name="Pati A."/>
            <person name="Chen A."/>
            <person name="Palaniappan K."/>
            <person name="Land M."/>
            <person name="Hauser L."/>
            <person name="Chang Y.J."/>
            <person name="Jeffries C.C."/>
            <person name="Meincke L."/>
            <person name="Sims D."/>
            <person name="Brettin T."/>
            <person name="Detter J.C."/>
            <person name="Han C."/>
            <person name="Chain P."/>
            <person name="Bristow J."/>
            <person name="Eisen J.A."/>
            <person name="Markowitz V."/>
            <person name="Hugenholtz P."/>
            <person name="Kyrpides N.C."/>
            <person name="Klenk H.P."/>
            <person name="Lucas S."/>
        </authorList>
    </citation>
    <scope>NUCLEOTIDE SEQUENCE [LARGE SCALE GENOMIC DNA]</scope>
    <source>
        <strain evidence="3">DSM 4028 / VKM B-1378 / X</strain>
    </source>
</reference>
<dbReference type="Proteomes" id="UP000002216">
    <property type="component" value="Chromosome"/>
</dbReference>
<organism evidence="2 3">
    <name type="scientific">Desulfomicrobium baculatum (strain DSM 4028 / VKM B-1378 / X)</name>
    <name type="common">Desulfovibrio baculatus</name>
    <dbReference type="NCBI Taxonomy" id="525897"/>
    <lineage>
        <taxon>Bacteria</taxon>
        <taxon>Pseudomonadati</taxon>
        <taxon>Thermodesulfobacteriota</taxon>
        <taxon>Desulfovibrionia</taxon>
        <taxon>Desulfovibrionales</taxon>
        <taxon>Desulfomicrobiaceae</taxon>
        <taxon>Desulfomicrobium</taxon>
    </lineage>
</organism>
<dbReference type="eggNOG" id="COG1708">
    <property type="taxonomic scope" value="Bacteria"/>
</dbReference>
<sequence>MKTENMVQTIRQILTDPDIRLAILFGSQASGKTHAGSDADVAVALDGEMSPVRRGELSARLSEALGCEVDVADMRKAQGEFLAQIVLGGEVAVKRDTSLLAELAIRALGYREDMRPLVLRALKDKVRRSLNG</sequence>
<dbReference type="PANTHER" id="PTHR43852">
    <property type="entry name" value="NUCLEOTIDYLTRANSFERASE"/>
    <property type="match status" value="1"/>
</dbReference>
<dbReference type="InterPro" id="IPR043519">
    <property type="entry name" value="NT_sf"/>
</dbReference>
<evidence type="ECO:0000313" key="3">
    <source>
        <dbReference type="Proteomes" id="UP000002216"/>
    </source>
</evidence>
<evidence type="ECO:0000259" key="1">
    <source>
        <dbReference type="Pfam" id="PF18765"/>
    </source>
</evidence>
<dbReference type="InterPro" id="IPR041633">
    <property type="entry name" value="Polbeta"/>
</dbReference>
<dbReference type="PANTHER" id="PTHR43852:SF3">
    <property type="entry name" value="NUCLEOTIDYLTRANSFERASE"/>
    <property type="match status" value="1"/>
</dbReference>
<feature type="domain" description="Polymerase beta nucleotidyltransferase" evidence="1">
    <location>
        <begin position="9"/>
        <end position="97"/>
    </location>
</feature>
<dbReference type="Gene3D" id="3.30.460.10">
    <property type="entry name" value="Beta Polymerase, domain 2"/>
    <property type="match status" value="1"/>
</dbReference>
<dbReference type="NCBIfam" id="NF047752">
    <property type="entry name" value="MntA_antitoxin"/>
    <property type="match status" value="1"/>
</dbReference>
<dbReference type="STRING" id="525897.Dbac_3253"/>
<evidence type="ECO:0000313" key="2">
    <source>
        <dbReference type="EMBL" id="ACU91327.1"/>
    </source>
</evidence>
<dbReference type="Pfam" id="PF18765">
    <property type="entry name" value="Polbeta"/>
    <property type="match status" value="1"/>
</dbReference>
<dbReference type="RefSeq" id="WP_015775416.1">
    <property type="nucleotide sequence ID" value="NC_013173.1"/>
</dbReference>
<dbReference type="InterPro" id="IPR052930">
    <property type="entry name" value="TA_antitoxin_MntA"/>
</dbReference>
<name>C7LP11_DESBD</name>
<dbReference type="KEGG" id="dba:Dbac_3253"/>
<dbReference type="CDD" id="cd05403">
    <property type="entry name" value="NT_KNTase_like"/>
    <property type="match status" value="1"/>
</dbReference>
<accession>C7LP11</accession>
<dbReference type="AlphaFoldDB" id="C7LP11"/>
<protein>
    <submittedName>
        <fullName evidence="2">DNA polymerase beta domain protein region</fullName>
    </submittedName>
</protein>